<dbReference type="AlphaFoldDB" id="A0AAD0RD31"/>
<gene>
    <name evidence="2" type="ORF">A2J15_003115</name>
</gene>
<sequence>MFFIQKNWLLLTLLRLLNFNKYQLIAYYIILFKEFIFKITVQFYYALDKNNIRQNIKKIYNIFYIKKNRNKLSIFKKVKFCIETCFTSLKINTQCFENSKNCYSLIQLRPCIVLVYKNYLIEWNK</sequence>
<keyword evidence="3" id="KW-1185">Reference proteome</keyword>
<evidence type="ECO:0000313" key="2">
    <source>
        <dbReference type="EMBL" id="AXP08702.1"/>
    </source>
</evidence>
<dbReference type="Proteomes" id="UP000093205">
    <property type="component" value="Chromosome"/>
</dbReference>
<evidence type="ECO:0000313" key="3">
    <source>
        <dbReference type="Proteomes" id="UP000093205"/>
    </source>
</evidence>
<evidence type="ECO:0000256" key="1">
    <source>
        <dbReference type="SAM" id="Phobius"/>
    </source>
</evidence>
<keyword evidence="1" id="KW-0472">Membrane</keyword>
<keyword evidence="1" id="KW-0812">Transmembrane</keyword>
<name>A0AAD0RD31_9BACT</name>
<dbReference type="EMBL" id="CP031611">
    <property type="protein sequence ID" value="AXP08702.1"/>
    <property type="molecule type" value="Genomic_DNA"/>
</dbReference>
<organism evidence="2 3">
    <name type="scientific">Campylobacter hepaticus</name>
    <dbReference type="NCBI Taxonomy" id="1813019"/>
    <lineage>
        <taxon>Bacteria</taxon>
        <taxon>Pseudomonadati</taxon>
        <taxon>Campylobacterota</taxon>
        <taxon>Epsilonproteobacteria</taxon>
        <taxon>Campylobacterales</taxon>
        <taxon>Campylobacteraceae</taxon>
        <taxon>Campylobacter</taxon>
    </lineage>
</organism>
<protein>
    <submittedName>
        <fullName evidence="2">Uncharacterized protein</fullName>
    </submittedName>
</protein>
<keyword evidence="1" id="KW-1133">Transmembrane helix</keyword>
<feature type="transmembrane region" description="Helical" evidence="1">
    <location>
        <begin position="25"/>
        <end position="47"/>
    </location>
</feature>
<dbReference type="RefSeq" id="WP_066776820.1">
    <property type="nucleotide sequence ID" value="NZ_WHMR01000002.1"/>
</dbReference>
<proteinExistence type="predicted"/>
<reference evidence="2 3" key="1">
    <citation type="submission" date="2018-08" db="EMBL/GenBank/DDBJ databases">
        <title>Survival mechanisms of Campylobacter hepaticus identified by genomic analysis and comparative transcriptomic analysis of in vivo and in vitro derived bacteria.</title>
        <authorList>
            <person name="Van T.T.H."/>
            <person name="Moore R.J."/>
        </authorList>
    </citation>
    <scope>NUCLEOTIDE SEQUENCE [LARGE SCALE GENOMIC DNA]</scope>
    <source>
        <strain evidence="2 3">HV10</strain>
    </source>
</reference>
<accession>A0AAD0RD31</accession>
<dbReference type="KEGG" id="chw:A2J15_003115"/>